<protein>
    <submittedName>
        <fullName evidence="1">Auxin-induced protein</fullName>
    </submittedName>
</protein>
<dbReference type="OrthoDB" id="10620656at2759"/>
<evidence type="ECO:0000313" key="2">
    <source>
        <dbReference type="Proteomes" id="UP001055439"/>
    </source>
</evidence>
<dbReference type="Proteomes" id="UP001055439">
    <property type="component" value="Chromosome 6"/>
</dbReference>
<name>A0A9E7GGH8_9LILI</name>
<keyword evidence="2" id="KW-1185">Reference proteome</keyword>
<dbReference type="EMBL" id="CP097508">
    <property type="protein sequence ID" value="URE11787.1"/>
    <property type="molecule type" value="Genomic_DNA"/>
</dbReference>
<gene>
    <name evidence="1" type="ORF">MUK42_35678</name>
</gene>
<evidence type="ECO:0000313" key="1">
    <source>
        <dbReference type="EMBL" id="URE11787.1"/>
    </source>
</evidence>
<accession>A0A9E7GGH8</accession>
<proteinExistence type="predicted"/>
<dbReference type="AlphaFoldDB" id="A0A9E7GGH8"/>
<reference evidence="1" key="1">
    <citation type="submission" date="2022-05" db="EMBL/GenBank/DDBJ databases">
        <title>The Musa troglodytarum L. genome provides insights into the mechanism of non-climacteric behaviour and enrichment of carotenoids.</title>
        <authorList>
            <person name="Wang J."/>
        </authorList>
    </citation>
    <scope>NUCLEOTIDE SEQUENCE</scope>
    <source>
        <tissue evidence="1">Leaf</tissue>
    </source>
</reference>
<sequence length="111" mass="12504">MLDGASSAPGSHSSCSHGRYRDEAPCFLGSVSSTDDDHHHNALAFPPRSLRRFGEQPLLKQYSSELMFTAMQSLFSAIQTFFITLATERDFLRWKLRLDMGLISVAYCVRD</sequence>
<organism evidence="1 2">
    <name type="scientific">Musa troglodytarum</name>
    <name type="common">fe'i banana</name>
    <dbReference type="NCBI Taxonomy" id="320322"/>
    <lineage>
        <taxon>Eukaryota</taxon>
        <taxon>Viridiplantae</taxon>
        <taxon>Streptophyta</taxon>
        <taxon>Embryophyta</taxon>
        <taxon>Tracheophyta</taxon>
        <taxon>Spermatophyta</taxon>
        <taxon>Magnoliopsida</taxon>
        <taxon>Liliopsida</taxon>
        <taxon>Zingiberales</taxon>
        <taxon>Musaceae</taxon>
        <taxon>Musa</taxon>
    </lineage>
</organism>